<dbReference type="CDD" id="cd02513">
    <property type="entry name" value="CMP-NeuAc_Synthase"/>
    <property type="match status" value="1"/>
</dbReference>
<dbReference type="InterPro" id="IPR050793">
    <property type="entry name" value="CMP-NeuNAc_synthase"/>
</dbReference>
<proteinExistence type="predicted"/>
<protein>
    <submittedName>
        <fullName evidence="1">CMP-N,N'-diacetyllegionaminic acid synthase</fullName>
    </submittedName>
</protein>
<reference evidence="1 2" key="1">
    <citation type="submission" date="2024-02" db="EMBL/GenBank/DDBJ databases">
        <title>Rhodopirellula caenicola NBRC 110016.</title>
        <authorList>
            <person name="Ichikawa N."/>
            <person name="Katano-Makiyama Y."/>
            <person name="Hidaka K."/>
        </authorList>
    </citation>
    <scope>NUCLEOTIDE SEQUENCE [LARGE SCALE GENOMIC DNA]</scope>
    <source>
        <strain evidence="1 2">NBRC 110016</strain>
    </source>
</reference>
<dbReference type="InterPro" id="IPR003329">
    <property type="entry name" value="Cytidylyl_trans"/>
</dbReference>
<dbReference type="PANTHER" id="PTHR21485:SF6">
    <property type="entry name" value="N-ACYLNEURAMINATE CYTIDYLYLTRANSFERASE-RELATED"/>
    <property type="match status" value="1"/>
</dbReference>
<dbReference type="Pfam" id="PF02348">
    <property type="entry name" value="CTP_transf_3"/>
    <property type="match status" value="1"/>
</dbReference>
<comment type="caution">
    <text evidence="1">The sequence shown here is derived from an EMBL/GenBank/DDBJ whole genome shotgun (WGS) entry which is preliminary data.</text>
</comment>
<dbReference type="EMBL" id="BAABRO010000005">
    <property type="protein sequence ID" value="GAA5507333.1"/>
    <property type="molecule type" value="Genomic_DNA"/>
</dbReference>
<sequence>MRVLGIVTARGGSKGIPRKNVQMLCGKPLLQYTADAALAASKLTRVILTTEDEEIAAVGRECGLDVPFLRPDELAKDNTPSLPVIQHAVQFVQSHGEHYDAIFTLQPTHPLRLAADIDGAIDLLETTAADSVISFVDVGEKHPARMKFIDDGGHVIDPPFAEEFEGQRRQDLRPLYLREGSVYLTRTSVLMEQHSFKGQDCRAWIVPPERACNIDTPFDMQMAEWLITTGLGWGESVQ</sequence>
<dbReference type="InterPro" id="IPR029044">
    <property type="entry name" value="Nucleotide-diphossugar_trans"/>
</dbReference>
<dbReference type="Gene3D" id="3.90.550.10">
    <property type="entry name" value="Spore Coat Polysaccharide Biosynthesis Protein SpsA, Chain A"/>
    <property type="match status" value="1"/>
</dbReference>
<evidence type="ECO:0000313" key="2">
    <source>
        <dbReference type="Proteomes" id="UP001416858"/>
    </source>
</evidence>
<dbReference type="SUPFAM" id="SSF53448">
    <property type="entry name" value="Nucleotide-diphospho-sugar transferases"/>
    <property type="match status" value="1"/>
</dbReference>
<evidence type="ECO:0000313" key="1">
    <source>
        <dbReference type="EMBL" id="GAA5507333.1"/>
    </source>
</evidence>
<accession>A0ABP9VSY0</accession>
<dbReference type="Proteomes" id="UP001416858">
    <property type="component" value="Unassembled WGS sequence"/>
</dbReference>
<keyword evidence="2" id="KW-1185">Reference proteome</keyword>
<organism evidence="1 2">
    <name type="scientific">Novipirellula caenicola</name>
    <dbReference type="NCBI Taxonomy" id="1536901"/>
    <lineage>
        <taxon>Bacteria</taxon>
        <taxon>Pseudomonadati</taxon>
        <taxon>Planctomycetota</taxon>
        <taxon>Planctomycetia</taxon>
        <taxon>Pirellulales</taxon>
        <taxon>Pirellulaceae</taxon>
        <taxon>Novipirellula</taxon>
    </lineage>
</organism>
<dbReference type="PANTHER" id="PTHR21485">
    <property type="entry name" value="HAD SUPERFAMILY MEMBERS CMAS AND KDSC"/>
    <property type="match status" value="1"/>
</dbReference>
<dbReference type="RefSeq" id="WP_345684203.1">
    <property type="nucleotide sequence ID" value="NZ_BAABRO010000005.1"/>
</dbReference>
<gene>
    <name evidence="1" type="primary">neuA</name>
    <name evidence="1" type="ORF">Rcae01_02788</name>
</gene>
<name>A0ABP9VSY0_9BACT</name>